<organism evidence="3 4">
    <name type="scientific">Caldimonas mangrovi</name>
    <dbReference type="NCBI Taxonomy" id="2944811"/>
    <lineage>
        <taxon>Bacteria</taxon>
        <taxon>Pseudomonadati</taxon>
        <taxon>Pseudomonadota</taxon>
        <taxon>Betaproteobacteria</taxon>
        <taxon>Burkholderiales</taxon>
        <taxon>Sphaerotilaceae</taxon>
        <taxon>Caldimonas</taxon>
    </lineage>
</organism>
<accession>A0ABT0YS68</accession>
<dbReference type="InterPro" id="IPR003347">
    <property type="entry name" value="JmjC_dom"/>
</dbReference>
<feature type="region of interest" description="Disordered" evidence="1">
    <location>
        <begin position="226"/>
        <end position="248"/>
    </location>
</feature>
<feature type="domain" description="JmjC" evidence="2">
    <location>
        <begin position="37"/>
        <end position="206"/>
    </location>
</feature>
<dbReference type="SUPFAM" id="SSF51197">
    <property type="entry name" value="Clavaminate synthase-like"/>
    <property type="match status" value="1"/>
</dbReference>
<dbReference type="RefSeq" id="WP_251780078.1">
    <property type="nucleotide sequence ID" value="NZ_JAMKFE010000013.1"/>
</dbReference>
<dbReference type="Proteomes" id="UP001165541">
    <property type="component" value="Unassembled WGS sequence"/>
</dbReference>
<dbReference type="EMBL" id="JAMKFE010000013">
    <property type="protein sequence ID" value="MCM5681593.1"/>
    <property type="molecule type" value="Genomic_DNA"/>
</dbReference>
<name>A0ABT0YS68_9BURK</name>
<dbReference type="PANTHER" id="PTHR12461">
    <property type="entry name" value="HYPOXIA-INDUCIBLE FACTOR 1 ALPHA INHIBITOR-RELATED"/>
    <property type="match status" value="1"/>
</dbReference>
<dbReference type="Gene3D" id="2.60.120.650">
    <property type="entry name" value="Cupin"/>
    <property type="match status" value="1"/>
</dbReference>
<evidence type="ECO:0000256" key="1">
    <source>
        <dbReference type="SAM" id="MobiDB-lite"/>
    </source>
</evidence>
<dbReference type="Pfam" id="PF13621">
    <property type="entry name" value="Cupin_8"/>
    <property type="match status" value="1"/>
</dbReference>
<evidence type="ECO:0000259" key="2">
    <source>
        <dbReference type="PROSITE" id="PS51184"/>
    </source>
</evidence>
<sequence>MSAACDEQEVTLVLGNREAGATRLVKASLRACLARLAQGQPLWGDGSQPAHLKEFDLLGTAPRLRKEAPAAALCPAGHAVFSSAWLGGTGARTGLHYDYLDNRATLIRAAKRFFLVRPGVVERIGAMSSKYDRYARLAATDVQALSRLPLRQGDLLTVDLYAGDAIHVPQGWWHEVVNLQPSILLSGFHCPWWTLGPRWLHNAARHLVHRLSPVRPRNCTCHPHAPSPCALSHHPDPGPAPRSEGPAE</sequence>
<gene>
    <name evidence="3" type="ORF">M8A51_18870</name>
</gene>
<dbReference type="PROSITE" id="PS51184">
    <property type="entry name" value="JMJC"/>
    <property type="match status" value="1"/>
</dbReference>
<evidence type="ECO:0000313" key="3">
    <source>
        <dbReference type="EMBL" id="MCM5681593.1"/>
    </source>
</evidence>
<reference evidence="3" key="1">
    <citation type="submission" date="2022-05" db="EMBL/GenBank/DDBJ databases">
        <title>Schlegelella sp. nov., isolated from mangrove soil.</title>
        <authorList>
            <person name="Liu Y."/>
            <person name="Ge X."/>
            <person name="Liu W."/>
        </authorList>
    </citation>
    <scope>NUCLEOTIDE SEQUENCE</scope>
    <source>
        <strain evidence="3">S2-27</strain>
    </source>
</reference>
<evidence type="ECO:0000313" key="4">
    <source>
        <dbReference type="Proteomes" id="UP001165541"/>
    </source>
</evidence>
<dbReference type="PANTHER" id="PTHR12461:SF100">
    <property type="entry name" value="JMJC DOMAIN-CONTAINING PROTEIN 4"/>
    <property type="match status" value="1"/>
</dbReference>
<comment type="caution">
    <text evidence="3">The sequence shown here is derived from an EMBL/GenBank/DDBJ whole genome shotgun (WGS) entry which is preliminary data.</text>
</comment>
<protein>
    <submittedName>
        <fullName evidence="3">Cupin-like domain-containing protein</fullName>
    </submittedName>
</protein>
<dbReference type="InterPro" id="IPR041667">
    <property type="entry name" value="Cupin_8"/>
</dbReference>
<keyword evidence="4" id="KW-1185">Reference proteome</keyword>
<proteinExistence type="predicted"/>